<proteinExistence type="predicted"/>
<sequence>MKEKGINVSGEDAVSKSLLLQSLAKKNIVCDTYALLLLALSKSLGYKIDIYKLPKHVFCRYTDGKTTYTIDTGKISTTTKNEFSHNPMFKNEKEKRLDENGILGLAYFNRACAYLYIKSTPQKAFPDLNKAKKLLGNDLDIIGNFGVANFFSGKYKEAIPFFIEIKNKNPDYYKIDYWLGTAYGYAGNSENTEKHFKQAISLDPNSAGNYIGFGLSCFMSHNNEAAITLFNKAILLDQKNSLVYLYRGAARMNQQDYHGALDDFNQSIKLDPYCTKDTKAEAYFNRAVVIVNLVILREMDNSYLPEVITDLNKVIAIDPENKKARELLSQIVPD</sequence>
<feature type="repeat" description="TPR" evidence="3">
    <location>
        <begin position="173"/>
        <end position="206"/>
    </location>
</feature>
<dbReference type="EMBL" id="MEUA01000028">
    <property type="protein sequence ID" value="OGC14912.1"/>
    <property type="molecule type" value="Genomic_DNA"/>
</dbReference>
<dbReference type="PANTHER" id="PTHR44858">
    <property type="entry name" value="TETRATRICOPEPTIDE REPEAT PROTEIN 6"/>
    <property type="match status" value="1"/>
</dbReference>
<protein>
    <submittedName>
        <fullName evidence="4">Uncharacterized protein</fullName>
    </submittedName>
</protein>
<dbReference type="PANTHER" id="PTHR44858:SF1">
    <property type="entry name" value="UDP-N-ACETYLGLUCOSAMINE--PEPTIDE N-ACETYLGLUCOSAMINYLTRANSFERASE SPINDLY-RELATED"/>
    <property type="match status" value="1"/>
</dbReference>
<dbReference type="InterPro" id="IPR019734">
    <property type="entry name" value="TPR_rpt"/>
</dbReference>
<gene>
    <name evidence="4" type="ORF">A2290_07430</name>
</gene>
<dbReference type="SUPFAM" id="SSF48452">
    <property type="entry name" value="TPR-like"/>
    <property type="match status" value="2"/>
</dbReference>
<dbReference type="SMART" id="SM00028">
    <property type="entry name" value="TPR"/>
    <property type="match status" value="5"/>
</dbReference>
<evidence type="ECO:0000313" key="4">
    <source>
        <dbReference type="EMBL" id="OGC14912.1"/>
    </source>
</evidence>
<keyword evidence="2 3" id="KW-0802">TPR repeat</keyword>
<dbReference type="PROSITE" id="PS50005">
    <property type="entry name" value="TPR"/>
    <property type="match status" value="2"/>
</dbReference>
<dbReference type="Pfam" id="PF13181">
    <property type="entry name" value="TPR_8"/>
    <property type="match status" value="1"/>
</dbReference>
<keyword evidence="1" id="KW-0677">Repeat</keyword>
<feature type="repeat" description="TPR" evidence="3">
    <location>
        <begin position="241"/>
        <end position="274"/>
    </location>
</feature>
<dbReference type="Gene3D" id="1.25.40.10">
    <property type="entry name" value="Tetratricopeptide repeat domain"/>
    <property type="match status" value="2"/>
</dbReference>
<evidence type="ECO:0000313" key="5">
    <source>
        <dbReference type="Proteomes" id="UP000177905"/>
    </source>
</evidence>
<dbReference type="AlphaFoldDB" id="A0A1F4S3A4"/>
<evidence type="ECO:0000256" key="1">
    <source>
        <dbReference type="ARBA" id="ARBA00022737"/>
    </source>
</evidence>
<evidence type="ECO:0000256" key="3">
    <source>
        <dbReference type="PROSITE-ProRule" id="PRU00339"/>
    </source>
</evidence>
<organism evidence="4 5">
    <name type="scientific">candidate division WOR-1 bacterium RIFOXYB2_FULL_36_35</name>
    <dbReference type="NCBI Taxonomy" id="1802578"/>
    <lineage>
        <taxon>Bacteria</taxon>
        <taxon>Bacillati</taxon>
        <taxon>Saganbacteria</taxon>
    </lineage>
</organism>
<comment type="caution">
    <text evidence="4">The sequence shown here is derived from an EMBL/GenBank/DDBJ whole genome shotgun (WGS) entry which is preliminary data.</text>
</comment>
<dbReference type="InterPro" id="IPR011990">
    <property type="entry name" value="TPR-like_helical_dom_sf"/>
</dbReference>
<dbReference type="GO" id="GO:0046813">
    <property type="term" value="P:receptor-mediated virion attachment to host cell"/>
    <property type="evidence" value="ECO:0007669"/>
    <property type="project" value="TreeGrafter"/>
</dbReference>
<dbReference type="InterPro" id="IPR050498">
    <property type="entry name" value="Ycf3"/>
</dbReference>
<evidence type="ECO:0000256" key="2">
    <source>
        <dbReference type="ARBA" id="ARBA00022803"/>
    </source>
</evidence>
<name>A0A1F4S3A4_UNCSA</name>
<reference evidence="4 5" key="1">
    <citation type="journal article" date="2016" name="Nat. Commun.">
        <title>Thousands of microbial genomes shed light on interconnected biogeochemical processes in an aquifer system.</title>
        <authorList>
            <person name="Anantharaman K."/>
            <person name="Brown C.T."/>
            <person name="Hug L.A."/>
            <person name="Sharon I."/>
            <person name="Castelle C.J."/>
            <person name="Probst A.J."/>
            <person name="Thomas B.C."/>
            <person name="Singh A."/>
            <person name="Wilkins M.J."/>
            <person name="Karaoz U."/>
            <person name="Brodie E.L."/>
            <person name="Williams K.H."/>
            <person name="Hubbard S.S."/>
            <person name="Banfield J.F."/>
        </authorList>
    </citation>
    <scope>NUCLEOTIDE SEQUENCE [LARGE SCALE GENOMIC DNA]</scope>
</reference>
<accession>A0A1F4S3A4</accession>
<dbReference type="Proteomes" id="UP000177905">
    <property type="component" value="Unassembled WGS sequence"/>
</dbReference>
<dbReference type="GO" id="GO:0009279">
    <property type="term" value="C:cell outer membrane"/>
    <property type="evidence" value="ECO:0007669"/>
    <property type="project" value="TreeGrafter"/>
</dbReference>